<sequence>MMDLLLQQTVNAFALGGTYALLALGLAVVFSIMGLINFAHGELMTISGYTLMYCGIAGVSFLLAVPLAIAVAMIAAVLMERIAFRPVRNSSGATMLVTSFAVSMILQVLFQNLISTRSQPVILPQVLSDSITLGGLVIGVNKIAAIVATIVMLIFLDIFMKRQKTGIAMRAAAEDFNVARLMGIRANTVIAGAFALSGLLAGVAAVLWVSQRSSVAPHMGFLPVVKAFIAAILGGLGSLRGAVAGGFLLGFIEIYLAAFLPPAMQEFRDPIGLSIVVLVLLFRPNGLIPAASLKSVKV</sequence>
<keyword evidence="3" id="KW-1003">Cell membrane</keyword>
<dbReference type="EMBL" id="JBHSWA010000003">
    <property type="protein sequence ID" value="MFC6643373.1"/>
    <property type="molecule type" value="Genomic_DNA"/>
</dbReference>
<keyword evidence="6" id="KW-0029">Amino-acid transport</keyword>
<evidence type="ECO:0000256" key="1">
    <source>
        <dbReference type="ARBA" id="ARBA00004651"/>
    </source>
</evidence>
<dbReference type="EMBL" id="JBHSWA010000003">
    <property type="protein sequence ID" value="MFC6643609.1"/>
    <property type="molecule type" value="Genomic_DNA"/>
</dbReference>
<name>A0ABW1Z3C6_9RHOB</name>
<feature type="transmembrane region" description="Helical" evidence="10">
    <location>
        <begin position="189"/>
        <end position="209"/>
    </location>
</feature>
<comment type="caution">
    <text evidence="12">The sequence shown here is derived from an EMBL/GenBank/DDBJ whole genome shotgun (WGS) entry which is preliminary data.</text>
</comment>
<dbReference type="Pfam" id="PF02653">
    <property type="entry name" value="BPD_transp_2"/>
    <property type="match status" value="1"/>
</dbReference>
<protein>
    <submittedName>
        <fullName evidence="12">Branched-chain amino acid ABC transporter permease</fullName>
    </submittedName>
</protein>
<evidence type="ECO:0000256" key="10">
    <source>
        <dbReference type="SAM" id="Phobius"/>
    </source>
</evidence>
<evidence type="ECO:0000313" key="12">
    <source>
        <dbReference type="EMBL" id="MFC6643609.1"/>
    </source>
</evidence>
<reference evidence="12" key="1">
    <citation type="journal article" date="2014" name="Int. J. Syst. Evol. Microbiol.">
        <title>Complete genome of a new Firmicutes species belonging to the dominant human colonic microbiota ('Ruminococcus bicirculans') reveals two chromosomes and a selective capacity to utilize plant glucans.</title>
        <authorList>
            <consortium name="NISC Comparative Sequencing Program"/>
            <person name="Wegmann U."/>
            <person name="Louis P."/>
            <person name="Goesmann A."/>
            <person name="Henrissat B."/>
            <person name="Duncan S.H."/>
            <person name="Flint H.J."/>
        </authorList>
    </citation>
    <scope>NUCLEOTIDE SEQUENCE</scope>
    <source>
        <strain evidence="12">NBRC 113428</strain>
    </source>
</reference>
<feature type="transmembrane region" description="Helical" evidence="10">
    <location>
        <begin position="243"/>
        <end position="264"/>
    </location>
</feature>
<dbReference type="PANTHER" id="PTHR11795">
    <property type="entry name" value="BRANCHED-CHAIN AMINO ACID TRANSPORT SYSTEM PERMEASE PROTEIN LIVH"/>
    <property type="match status" value="1"/>
</dbReference>
<gene>
    <name evidence="11" type="ORF">ACFQAU_18380</name>
    <name evidence="12" type="ORF">ACFQAU_19725</name>
</gene>
<keyword evidence="4" id="KW-0997">Cell inner membrane</keyword>
<evidence type="ECO:0000256" key="4">
    <source>
        <dbReference type="ARBA" id="ARBA00022519"/>
    </source>
</evidence>
<evidence type="ECO:0000313" key="13">
    <source>
        <dbReference type="Proteomes" id="UP001596403"/>
    </source>
</evidence>
<keyword evidence="8 10" id="KW-0472">Membrane</keyword>
<feature type="transmembrane region" description="Helical" evidence="10">
    <location>
        <begin position="130"/>
        <end position="160"/>
    </location>
</feature>
<comment type="subcellular location">
    <subcellularLocation>
        <location evidence="1">Cell membrane</location>
        <topology evidence="1">Multi-pass membrane protein</topology>
    </subcellularLocation>
</comment>
<feature type="transmembrane region" description="Helical" evidence="10">
    <location>
        <begin position="12"/>
        <end position="38"/>
    </location>
</feature>
<dbReference type="InterPro" id="IPR001851">
    <property type="entry name" value="ABC_transp_permease"/>
</dbReference>
<comment type="similarity">
    <text evidence="9">Belongs to the binding-protein-dependent transport system permease family. LivHM subfamily.</text>
</comment>
<dbReference type="Proteomes" id="UP001596403">
    <property type="component" value="Unassembled WGS sequence"/>
</dbReference>
<keyword evidence="13" id="KW-1185">Reference proteome</keyword>
<accession>A0ABW1Z3C6</accession>
<dbReference type="InterPro" id="IPR052157">
    <property type="entry name" value="BCAA_transport_permease"/>
</dbReference>
<evidence type="ECO:0000256" key="3">
    <source>
        <dbReference type="ARBA" id="ARBA00022475"/>
    </source>
</evidence>
<reference evidence="13" key="2">
    <citation type="journal article" date="2019" name="Int. J. Syst. Evol. Microbiol.">
        <title>The Global Catalogue of Microorganisms (GCM) 10K type strain sequencing project: providing services to taxonomists for standard genome sequencing and annotation.</title>
        <authorList>
            <consortium name="The Broad Institute Genomics Platform"/>
            <consortium name="The Broad Institute Genome Sequencing Center for Infectious Disease"/>
            <person name="Wu L."/>
            <person name="Ma J."/>
        </authorList>
    </citation>
    <scope>NUCLEOTIDE SEQUENCE [LARGE SCALE GENOMIC DNA]</scope>
    <source>
        <strain evidence="13">NBRC 111368</strain>
    </source>
</reference>
<keyword evidence="7 10" id="KW-1133">Transmembrane helix</keyword>
<feature type="transmembrane region" description="Helical" evidence="10">
    <location>
        <begin position="215"/>
        <end position="236"/>
    </location>
</feature>
<organism evidence="12 13">
    <name type="scientific">Sulfitobacter profundi</name>
    <dbReference type="NCBI Taxonomy" id="2679961"/>
    <lineage>
        <taxon>Bacteria</taxon>
        <taxon>Pseudomonadati</taxon>
        <taxon>Pseudomonadota</taxon>
        <taxon>Alphaproteobacteria</taxon>
        <taxon>Rhodobacterales</taxon>
        <taxon>Roseobacteraceae</taxon>
        <taxon>Sulfitobacter</taxon>
    </lineage>
</organism>
<keyword evidence="5 10" id="KW-0812">Transmembrane</keyword>
<evidence type="ECO:0000256" key="2">
    <source>
        <dbReference type="ARBA" id="ARBA00022448"/>
    </source>
</evidence>
<evidence type="ECO:0000256" key="8">
    <source>
        <dbReference type="ARBA" id="ARBA00023136"/>
    </source>
</evidence>
<feature type="transmembrane region" description="Helical" evidence="10">
    <location>
        <begin position="270"/>
        <end position="293"/>
    </location>
</feature>
<evidence type="ECO:0000256" key="5">
    <source>
        <dbReference type="ARBA" id="ARBA00022692"/>
    </source>
</evidence>
<proteinExistence type="inferred from homology"/>
<keyword evidence="2" id="KW-0813">Transport</keyword>
<evidence type="ECO:0000256" key="7">
    <source>
        <dbReference type="ARBA" id="ARBA00022989"/>
    </source>
</evidence>
<evidence type="ECO:0000313" key="11">
    <source>
        <dbReference type="EMBL" id="MFC6643373.1"/>
    </source>
</evidence>
<feature type="transmembrane region" description="Helical" evidence="10">
    <location>
        <begin position="91"/>
        <end position="110"/>
    </location>
</feature>
<dbReference type="RefSeq" id="WP_240791636.1">
    <property type="nucleotide sequence ID" value="NZ_JBHSWA010000003.1"/>
</dbReference>
<reference evidence="12" key="3">
    <citation type="submission" date="2024-09" db="EMBL/GenBank/DDBJ databases">
        <authorList>
            <person name="Sun Q."/>
            <person name="Mori K."/>
        </authorList>
    </citation>
    <scope>NUCLEOTIDE SEQUENCE</scope>
    <source>
        <strain evidence="12">NBRC 113428</strain>
    </source>
</reference>
<evidence type="ECO:0000256" key="6">
    <source>
        <dbReference type="ARBA" id="ARBA00022970"/>
    </source>
</evidence>
<dbReference type="PANTHER" id="PTHR11795:SF371">
    <property type="entry name" value="HIGH-AFFINITY BRANCHED-CHAIN AMINO ACID TRANSPORT SYSTEM PERMEASE PROTEIN LIVH"/>
    <property type="match status" value="1"/>
</dbReference>
<evidence type="ECO:0000256" key="9">
    <source>
        <dbReference type="ARBA" id="ARBA00037998"/>
    </source>
</evidence>
<dbReference type="CDD" id="cd06582">
    <property type="entry name" value="TM_PBP1_LivH_like"/>
    <property type="match status" value="1"/>
</dbReference>
<feature type="transmembrane region" description="Helical" evidence="10">
    <location>
        <begin position="50"/>
        <end position="79"/>
    </location>
</feature>